<evidence type="ECO:0000256" key="1">
    <source>
        <dbReference type="ARBA" id="ARBA00001255"/>
    </source>
</evidence>
<dbReference type="Proteomes" id="UP000198287">
    <property type="component" value="Unassembled WGS sequence"/>
</dbReference>
<dbReference type="Pfam" id="PF17801">
    <property type="entry name" value="Melibiase_C"/>
    <property type="match status" value="1"/>
</dbReference>
<dbReference type="AlphaFoldDB" id="A0A226DUP8"/>
<gene>
    <name evidence="10" type="ORF">Fcan01_16719</name>
</gene>
<protein>
    <recommendedName>
        <fullName evidence="3 7">Alpha-galactosidase</fullName>
        <ecNumber evidence="7">3.2.1.-</ecNumber>
    </recommendedName>
</protein>
<keyword evidence="7" id="KW-1015">Disulfide bond</keyword>
<dbReference type="GO" id="GO:0005975">
    <property type="term" value="P:carbohydrate metabolic process"/>
    <property type="evidence" value="ECO:0007669"/>
    <property type="project" value="InterPro"/>
</dbReference>
<organism evidence="10 11">
    <name type="scientific">Folsomia candida</name>
    <name type="common">Springtail</name>
    <dbReference type="NCBI Taxonomy" id="158441"/>
    <lineage>
        <taxon>Eukaryota</taxon>
        <taxon>Metazoa</taxon>
        <taxon>Ecdysozoa</taxon>
        <taxon>Arthropoda</taxon>
        <taxon>Hexapoda</taxon>
        <taxon>Collembola</taxon>
        <taxon>Entomobryomorpha</taxon>
        <taxon>Isotomoidea</taxon>
        <taxon>Isotomidae</taxon>
        <taxon>Proisotominae</taxon>
        <taxon>Folsomia</taxon>
    </lineage>
</organism>
<feature type="chain" id="PRO_5012172088" description="Alpha-galactosidase" evidence="8">
    <location>
        <begin position="20"/>
        <end position="452"/>
    </location>
</feature>
<feature type="domain" description="Alpha galactosidase C-terminal" evidence="9">
    <location>
        <begin position="372"/>
        <end position="446"/>
    </location>
</feature>
<evidence type="ECO:0000256" key="2">
    <source>
        <dbReference type="ARBA" id="ARBA00009743"/>
    </source>
</evidence>
<evidence type="ECO:0000256" key="6">
    <source>
        <dbReference type="ARBA" id="ARBA00023295"/>
    </source>
</evidence>
<dbReference type="InterPro" id="IPR002241">
    <property type="entry name" value="Glyco_hydro_27"/>
</dbReference>
<reference evidence="10 11" key="1">
    <citation type="submission" date="2015-12" db="EMBL/GenBank/DDBJ databases">
        <title>The genome of Folsomia candida.</title>
        <authorList>
            <person name="Faddeeva A."/>
            <person name="Derks M.F."/>
            <person name="Anvar Y."/>
            <person name="Smit S."/>
            <person name="Van Straalen N."/>
            <person name="Roelofs D."/>
        </authorList>
    </citation>
    <scope>NUCLEOTIDE SEQUENCE [LARGE SCALE GENOMIC DNA]</scope>
    <source>
        <strain evidence="10 11">VU population</strain>
        <tissue evidence="10">Whole body</tissue>
    </source>
</reference>
<evidence type="ECO:0000256" key="3">
    <source>
        <dbReference type="ARBA" id="ARBA00012755"/>
    </source>
</evidence>
<dbReference type="CDD" id="cd14792">
    <property type="entry name" value="GH27"/>
    <property type="match status" value="1"/>
</dbReference>
<sequence>MILPTFILVVVGLIALSHSQEAVRPYMGWSSWSLQATTMPGHGLSWLKEDNVLRQIDVMAATLKDFGYTYINIDSGWNADFDWNAGFDLNGRPIPNPARFPRGIDFVANYAHERGLKLGIYAPVGLPMGVFGSDQDNKVNFDVSGPSGNCTGFDLVYPDFRVTNGWDSSYKMDFDNSCAQEFIDSIAELFVQWEIDFFKLDGVGPGSWKNGSNYDNRPDVAAWRSAFDKTGRSVILEISWELDITFIADWTASASGWRIDTDVECYCDTLVRWTQSVVQRFDDIVPWIDHAGPGRWNDLDTINVGNGTMDGLTEDERRSYMTLWAISSAPLYIGDDLSLLDEFGLTLLTNREVISINQDGVPARPVSPGVAQQVWWSPNIGDAVPSFIVGLFNLAEQEETVAANWVDFGFSGAANVRDVWAGLELGVYTGSYAVRVPTHGCRLIRVTPLASY</sequence>
<comment type="similarity">
    <text evidence="2 7">Belongs to the glycosyl hydrolase 27 family.</text>
</comment>
<dbReference type="InterPro" id="IPR017853">
    <property type="entry name" value="GH"/>
</dbReference>
<comment type="subunit">
    <text evidence="7">Homodimer.</text>
</comment>
<keyword evidence="11" id="KW-1185">Reference proteome</keyword>
<proteinExistence type="inferred from homology"/>
<evidence type="ECO:0000256" key="7">
    <source>
        <dbReference type="RuleBase" id="RU361168"/>
    </source>
</evidence>
<keyword evidence="5 7" id="KW-0378">Hydrolase</keyword>
<dbReference type="PANTHER" id="PTHR11452:SF33">
    <property type="entry name" value="ALPHA-GALACTOSIDASE 2"/>
    <property type="match status" value="1"/>
</dbReference>
<dbReference type="InterPro" id="IPR041233">
    <property type="entry name" value="Melibiase_C"/>
</dbReference>
<comment type="caution">
    <text evidence="10">The sequence shown here is derived from an EMBL/GenBank/DDBJ whole genome shotgun (WGS) entry which is preliminary data.</text>
</comment>
<dbReference type="InterPro" id="IPR013785">
    <property type="entry name" value="Aldolase_TIM"/>
</dbReference>
<dbReference type="PRINTS" id="PR00740">
    <property type="entry name" value="GLHYDRLASE27"/>
</dbReference>
<evidence type="ECO:0000259" key="9">
    <source>
        <dbReference type="Pfam" id="PF17801"/>
    </source>
</evidence>
<feature type="signal peptide" evidence="8">
    <location>
        <begin position="1"/>
        <end position="19"/>
    </location>
</feature>
<evidence type="ECO:0000256" key="8">
    <source>
        <dbReference type="SAM" id="SignalP"/>
    </source>
</evidence>
<dbReference type="OrthoDB" id="5795902at2759"/>
<keyword evidence="6 7" id="KW-0326">Glycosidase</keyword>
<comment type="catalytic activity">
    <reaction evidence="1">
        <text>Hydrolysis of terminal, non-reducing alpha-D-galactose residues in alpha-D-galactosides, including galactose oligosaccharides, galactomannans and galactolipids.</text>
        <dbReference type="EC" id="3.2.1.22"/>
    </reaction>
</comment>
<dbReference type="EMBL" id="LNIX01000011">
    <property type="protein sequence ID" value="OXA48939.1"/>
    <property type="molecule type" value="Genomic_DNA"/>
</dbReference>
<dbReference type="Gene3D" id="2.60.40.1180">
    <property type="entry name" value="Golgi alpha-mannosidase II"/>
    <property type="match status" value="1"/>
</dbReference>
<dbReference type="Gene3D" id="3.20.20.70">
    <property type="entry name" value="Aldolase class I"/>
    <property type="match status" value="1"/>
</dbReference>
<keyword evidence="4 8" id="KW-0732">Signal</keyword>
<evidence type="ECO:0000313" key="11">
    <source>
        <dbReference type="Proteomes" id="UP000198287"/>
    </source>
</evidence>
<dbReference type="EC" id="3.2.1.-" evidence="7"/>
<dbReference type="SUPFAM" id="SSF51445">
    <property type="entry name" value="(Trans)glycosidases"/>
    <property type="match status" value="1"/>
</dbReference>
<dbReference type="InterPro" id="IPR013780">
    <property type="entry name" value="Glyco_hydro_b"/>
</dbReference>
<evidence type="ECO:0000313" key="10">
    <source>
        <dbReference type="EMBL" id="OXA48939.1"/>
    </source>
</evidence>
<dbReference type="OMA" id="MTHYIGA"/>
<accession>A0A226DUP8</accession>
<dbReference type="SUPFAM" id="SSF51011">
    <property type="entry name" value="Glycosyl hydrolase domain"/>
    <property type="match status" value="1"/>
</dbReference>
<evidence type="ECO:0000256" key="4">
    <source>
        <dbReference type="ARBA" id="ARBA00022729"/>
    </source>
</evidence>
<dbReference type="GO" id="GO:0004557">
    <property type="term" value="F:alpha-galactosidase activity"/>
    <property type="evidence" value="ECO:0007669"/>
    <property type="project" value="UniProtKB-EC"/>
</dbReference>
<evidence type="ECO:0000256" key="5">
    <source>
        <dbReference type="ARBA" id="ARBA00022801"/>
    </source>
</evidence>
<dbReference type="PANTHER" id="PTHR11452">
    <property type="entry name" value="ALPHA-GALACTOSIDASE/ALPHA-N-ACETYLGALACTOSAMINIDASE"/>
    <property type="match status" value="1"/>
</dbReference>
<dbReference type="Pfam" id="PF16499">
    <property type="entry name" value="Melibiase_2"/>
    <property type="match status" value="2"/>
</dbReference>
<name>A0A226DUP8_FOLCA</name>